<dbReference type="SUPFAM" id="SSF52777">
    <property type="entry name" value="CoA-dependent acyltransferases"/>
    <property type="match status" value="2"/>
</dbReference>
<comment type="pathway">
    <text evidence="2">Lipid metabolism.</text>
</comment>
<evidence type="ECO:0000313" key="14">
    <source>
        <dbReference type="EMBL" id="NMH94711.1"/>
    </source>
</evidence>
<dbReference type="UniPathway" id="UPA00282"/>
<evidence type="ECO:0000259" key="13">
    <source>
        <dbReference type="Pfam" id="PF06974"/>
    </source>
</evidence>
<dbReference type="GO" id="GO:0005886">
    <property type="term" value="C:plasma membrane"/>
    <property type="evidence" value="ECO:0007669"/>
    <property type="project" value="TreeGrafter"/>
</dbReference>
<keyword evidence="15" id="KW-1185">Reference proteome</keyword>
<keyword evidence="6 11" id="KW-0808">Transferase</keyword>
<reference evidence="14 15" key="1">
    <citation type="submission" date="2020-04" db="EMBL/GenBank/DDBJ databases">
        <authorList>
            <person name="Klaysubun C."/>
            <person name="Duangmal K."/>
            <person name="Lipun K."/>
        </authorList>
    </citation>
    <scope>NUCLEOTIDE SEQUENCE [LARGE SCALE GENOMIC DNA]</scope>
    <source>
        <strain evidence="14 15">DSM 45300</strain>
    </source>
</reference>
<evidence type="ECO:0000256" key="9">
    <source>
        <dbReference type="ARBA" id="ARBA00023315"/>
    </source>
</evidence>
<dbReference type="PANTHER" id="PTHR31650">
    <property type="entry name" value="O-ACYLTRANSFERASE (WSD1-LIKE) FAMILY PROTEIN"/>
    <property type="match status" value="1"/>
</dbReference>
<protein>
    <recommendedName>
        <fullName evidence="4 11">Diacylglycerol O-acyltransferase</fullName>
        <ecNumber evidence="4 11">2.3.1.20</ecNumber>
    </recommendedName>
</protein>
<comment type="similarity">
    <text evidence="3 11">Belongs to the long-chain O-acyltransferase family.</text>
</comment>
<dbReference type="Proteomes" id="UP000586918">
    <property type="component" value="Unassembled WGS sequence"/>
</dbReference>
<comment type="catalytic activity">
    <reaction evidence="10 11">
        <text>an acyl-CoA + a 1,2-diacyl-sn-glycerol = a triacyl-sn-glycerol + CoA</text>
        <dbReference type="Rhea" id="RHEA:10868"/>
        <dbReference type="ChEBI" id="CHEBI:17815"/>
        <dbReference type="ChEBI" id="CHEBI:57287"/>
        <dbReference type="ChEBI" id="CHEBI:58342"/>
        <dbReference type="ChEBI" id="CHEBI:64615"/>
        <dbReference type="EC" id="2.3.1.20"/>
    </reaction>
</comment>
<dbReference type="InterPro" id="IPR023213">
    <property type="entry name" value="CAT-like_dom_sf"/>
</dbReference>
<gene>
    <name evidence="14" type="ORF">HF519_24685</name>
</gene>
<dbReference type="InterPro" id="IPR004255">
    <property type="entry name" value="O-acyltransferase_WSD1_N"/>
</dbReference>
<name>A0A848DQP2_9PSEU</name>
<feature type="domain" description="O-acyltransferase WSD1 C-terminal" evidence="13">
    <location>
        <begin position="319"/>
        <end position="464"/>
    </location>
</feature>
<comment type="caution">
    <text evidence="14">The sequence shown here is derived from an EMBL/GenBank/DDBJ whole genome shotgun (WGS) entry which is preliminary data.</text>
</comment>
<sequence>MPPRLSALDASFLYLEQATTPMHVGGVAIFRRPKSGFDYDRLVELIEQRIALVPRYRQKVRHVPGNLARPVWVDDQDFDVAYHVRRSALPRPGSDEALSDLVARLMSRPLDHTRPLWEMYLVEGLARGRTAVITKTHQAMVDGISAIDIGQVILDVSPEPRVVAEELWMPRPEPSGGRLVLDAVGEMVSRPGELVDNARVAAGDAIATAGKVAGAVGKLVTMAVTASRRAPGTPLNVDISTQRRFAVARTELEAYRRIRAAHGCTVNDVVLSVISGALRNWLLSRGEPVTSSSSVRAMVPLSVRGEADVPSSATAGSLGNRVSSFLVDLPVGEPSPVVRLHHVTHAMREHTSSGQSVGADTLVRIGGFAPPTLHALGARAASGFSKRIFNLVVTNVPGPQFPLYAAGARMLEMFPVVPLAKGQALAIGLTSYDGGVYYGFNGDRDAMSDVDVLAGLVDESLDELLATVG</sequence>
<dbReference type="NCBIfam" id="TIGR02946">
    <property type="entry name" value="acyl_WS_DGAT"/>
    <property type="match status" value="1"/>
</dbReference>
<dbReference type="RefSeq" id="WP_169415389.1">
    <property type="nucleotide sequence ID" value="NZ_JAAXKZ010000127.1"/>
</dbReference>
<evidence type="ECO:0000256" key="4">
    <source>
        <dbReference type="ARBA" id="ARBA00013244"/>
    </source>
</evidence>
<evidence type="ECO:0000256" key="11">
    <source>
        <dbReference type="RuleBase" id="RU361241"/>
    </source>
</evidence>
<dbReference type="AlphaFoldDB" id="A0A848DQP2"/>
<dbReference type="PANTHER" id="PTHR31650:SF1">
    <property type="entry name" value="WAX ESTER SYNTHASE_DIACYLGLYCEROL ACYLTRANSFERASE 4-RELATED"/>
    <property type="match status" value="1"/>
</dbReference>
<evidence type="ECO:0000256" key="1">
    <source>
        <dbReference type="ARBA" id="ARBA00004771"/>
    </source>
</evidence>
<dbReference type="Gene3D" id="3.30.559.10">
    <property type="entry name" value="Chloramphenicol acetyltransferase-like domain"/>
    <property type="match status" value="1"/>
</dbReference>
<evidence type="ECO:0000256" key="10">
    <source>
        <dbReference type="ARBA" id="ARBA00048109"/>
    </source>
</evidence>
<keyword evidence="9 11" id="KW-0012">Acyltransferase</keyword>
<evidence type="ECO:0000256" key="5">
    <source>
        <dbReference type="ARBA" id="ARBA00022516"/>
    </source>
</evidence>
<dbReference type="GO" id="GO:0004144">
    <property type="term" value="F:diacylglycerol O-acyltransferase activity"/>
    <property type="evidence" value="ECO:0007669"/>
    <property type="project" value="UniProtKB-EC"/>
</dbReference>
<evidence type="ECO:0000256" key="6">
    <source>
        <dbReference type="ARBA" id="ARBA00022679"/>
    </source>
</evidence>
<feature type="domain" description="O-acyltransferase WSD1-like N-terminal" evidence="12">
    <location>
        <begin position="5"/>
        <end position="270"/>
    </location>
</feature>
<evidence type="ECO:0000256" key="8">
    <source>
        <dbReference type="ARBA" id="ARBA00023098"/>
    </source>
</evidence>
<dbReference type="Pfam" id="PF03007">
    <property type="entry name" value="WS_DGAT_cat"/>
    <property type="match status" value="1"/>
</dbReference>
<evidence type="ECO:0000256" key="3">
    <source>
        <dbReference type="ARBA" id="ARBA00009587"/>
    </source>
</evidence>
<dbReference type="GO" id="GO:0006071">
    <property type="term" value="P:glycerol metabolic process"/>
    <property type="evidence" value="ECO:0007669"/>
    <property type="project" value="UniProtKB-KW"/>
</dbReference>
<accession>A0A848DQP2</accession>
<dbReference type="InterPro" id="IPR045034">
    <property type="entry name" value="O-acyltransferase_WSD1-like"/>
</dbReference>
<proteinExistence type="inferred from homology"/>
<evidence type="ECO:0000259" key="12">
    <source>
        <dbReference type="Pfam" id="PF03007"/>
    </source>
</evidence>
<evidence type="ECO:0000256" key="7">
    <source>
        <dbReference type="ARBA" id="ARBA00022798"/>
    </source>
</evidence>
<dbReference type="GO" id="GO:0051701">
    <property type="term" value="P:biological process involved in interaction with host"/>
    <property type="evidence" value="ECO:0007669"/>
    <property type="project" value="TreeGrafter"/>
</dbReference>
<dbReference type="Pfam" id="PF06974">
    <property type="entry name" value="WS_DGAT_C"/>
    <property type="match status" value="1"/>
</dbReference>
<dbReference type="InterPro" id="IPR009721">
    <property type="entry name" value="O-acyltransferase_WSD1_C"/>
</dbReference>
<dbReference type="EC" id="2.3.1.20" evidence="4 11"/>
<dbReference type="GO" id="GO:0071731">
    <property type="term" value="P:response to nitric oxide"/>
    <property type="evidence" value="ECO:0007669"/>
    <property type="project" value="TreeGrafter"/>
</dbReference>
<evidence type="ECO:0000256" key="2">
    <source>
        <dbReference type="ARBA" id="ARBA00005189"/>
    </source>
</evidence>
<keyword evidence="5 11" id="KW-0444">Lipid biosynthesis</keyword>
<dbReference type="GO" id="GO:0019432">
    <property type="term" value="P:triglyceride biosynthetic process"/>
    <property type="evidence" value="ECO:0007669"/>
    <property type="project" value="UniProtKB-UniPathway"/>
</dbReference>
<dbReference type="GO" id="GO:0001666">
    <property type="term" value="P:response to hypoxia"/>
    <property type="evidence" value="ECO:0007669"/>
    <property type="project" value="TreeGrafter"/>
</dbReference>
<comment type="pathway">
    <text evidence="1 11">Glycerolipid metabolism; triacylglycerol biosynthesis.</text>
</comment>
<evidence type="ECO:0000313" key="15">
    <source>
        <dbReference type="Proteomes" id="UP000586918"/>
    </source>
</evidence>
<organism evidence="14 15">
    <name type="scientific">Pseudonocardia bannensis</name>
    <dbReference type="NCBI Taxonomy" id="630973"/>
    <lineage>
        <taxon>Bacteria</taxon>
        <taxon>Bacillati</taxon>
        <taxon>Actinomycetota</taxon>
        <taxon>Actinomycetes</taxon>
        <taxon>Pseudonocardiales</taxon>
        <taxon>Pseudonocardiaceae</taxon>
        <taxon>Pseudonocardia</taxon>
    </lineage>
</organism>
<keyword evidence="7 11" id="KW-0319">Glycerol metabolism</keyword>
<dbReference type="EMBL" id="JAAXKZ010000127">
    <property type="protein sequence ID" value="NMH94711.1"/>
    <property type="molecule type" value="Genomic_DNA"/>
</dbReference>
<keyword evidence="8 11" id="KW-0443">Lipid metabolism</keyword>
<dbReference type="InterPro" id="IPR014292">
    <property type="entry name" value="Acyl_transf_WS/DGAT"/>
</dbReference>